<comment type="subcellular location">
    <subcellularLocation>
        <location evidence="1 9">Cell membrane</location>
        <topology evidence="1 9">Multi-pass membrane protein</topology>
    </subcellularLocation>
</comment>
<dbReference type="Proteomes" id="UP000309488">
    <property type="component" value="Unassembled WGS sequence"/>
</dbReference>
<dbReference type="GO" id="GO:0006605">
    <property type="term" value="P:protein targeting"/>
    <property type="evidence" value="ECO:0007669"/>
    <property type="project" value="UniProtKB-UniRule"/>
</dbReference>
<keyword evidence="3 9" id="KW-1003">Cell membrane</keyword>
<proteinExistence type="inferred from homology"/>
<dbReference type="InterPro" id="IPR005791">
    <property type="entry name" value="SecD"/>
</dbReference>
<evidence type="ECO:0000256" key="5">
    <source>
        <dbReference type="ARBA" id="ARBA00022927"/>
    </source>
</evidence>
<sequence length="990" mass="107146">MQGKGFIKFMAILLGIVCLYSLSFNLVTYNVEKDAKAFAKGDVVKEKAYLDSMASVPVYPVLGLTYQQVKGKEINLGLDLKGGMNVTMEISLAELTKSLANNTNDATFNQALANAQTQMNAGGKDFIASFVNEYEKLAPNGKLADFFANQDNTALLKANASNAEVKSYLSKEATSAIDRSFTILRSRIDGFGMVSPNMQKQEGSNRIFIEMPGVQDKERVRKLLQGSAELQFWQVYQNEEVVGILENINKTLALTVKDTTAVATTAAKPTDTAKAGAGKLADIVKGTKGKDTSATAKTAEAAKKNPLYAVLSIPTYTAENGQQALRPGPVVGWVLQKDTAKVNAYFARADIRSLIPGTLKFMWSLKPMDKTKVFELYAIKATSLDGKPDLGGEAVANARDSFDQNNRPEVTMYMTSDGATKWKKITADASADANNKKAIAIVLDNTVYSAPTVQNEIPNGVSSISGSFTPEDTKDLANILKAGKLPAPAKIVSDYVVGPSLGQQAIDSGLASFIIAFVVILAFMALYYNKAGWVANLALLINLFFIMGVLAAFGAVLTLPGIAGIVLTIGLSVDANILIFERVREELALGKNTGTAIKEGFKHAMSSIIDSNVTLLILGIILGIFGTGPVRGFAVTLCVGVVTSFFAAVLISRVIFESMLNRKVNISFDNSVTRNAFKNIAFNFVGRRKIYYAISTAIIALGIVFYIINGGLHLGVDFKGGRTYMVTFDKPMKTEDVAQKLSSNFDGEEALVKTAGADNALKITTPFHINDQDPNADKTVENALRKGLGELGTKYTIESSQKVTPTIASDIIYGAYGAILFSCVVMFIYILVRFRKWQYGLGAVIALFHDVALVLSFYTILDGVLPFPLEIGQDFIAAILTVMGYTMTETVVVFDRIRERLAEKGKDDVYGAERDTLINFALNSTLSRTILTSLTVFFVLIVIFIFGGDSIRGFIFALLIGRIIGTYSSLCISTPIVIDLSKNEAKKLSK</sequence>
<comment type="function">
    <text evidence="9">Part of the Sec protein translocase complex. Interacts with the SecYEG preprotein conducting channel. SecDF uses the proton motive force (PMF) to complete protein translocation after the ATP-dependent function of SecA.</text>
</comment>
<reference evidence="14 15" key="1">
    <citation type="submission" date="2019-04" db="EMBL/GenBank/DDBJ databases">
        <title>Pedobacter sp. RP-3-22 sp. nov., isolated from Arctic soil.</title>
        <authorList>
            <person name="Dahal R.H."/>
            <person name="Kim D.-U."/>
        </authorList>
    </citation>
    <scope>NUCLEOTIDE SEQUENCE [LARGE SCALE GENOMIC DNA]</scope>
    <source>
        <strain evidence="14 15">RP-3-22</strain>
    </source>
</reference>
<dbReference type="InterPro" id="IPR022645">
    <property type="entry name" value="SecD/SecF_bac"/>
</dbReference>
<name>A0A4U1CWS5_9SPHI</name>
<evidence type="ECO:0000256" key="8">
    <source>
        <dbReference type="ARBA" id="ARBA00023136"/>
    </source>
</evidence>
<evidence type="ECO:0000256" key="2">
    <source>
        <dbReference type="ARBA" id="ARBA00022448"/>
    </source>
</evidence>
<dbReference type="InterPro" id="IPR022813">
    <property type="entry name" value="SecD/SecF_arch_bac"/>
</dbReference>
<evidence type="ECO:0000256" key="6">
    <source>
        <dbReference type="ARBA" id="ARBA00022989"/>
    </source>
</evidence>
<accession>A0A4U1CWS5</accession>
<comment type="subunit">
    <text evidence="10">Forms a complex with SecD. Part of the essential Sec protein translocation apparatus which comprises SecA, SecYEG and auxiliary proteins SecDF. Other proteins may also be involved.</text>
</comment>
<feature type="domain" description="Protein translocase subunit SecDF P1" evidence="12">
    <location>
        <begin position="177"/>
        <end position="235"/>
    </location>
</feature>
<dbReference type="InterPro" id="IPR048634">
    <property type="entry name" value="SecD_SecF_C"/>
</dbReference>
<dbReference type="Pfam" id="PF21760">
    <property type="entry name" value="SecD_1st"/>
    <property type="match status" value="1"/>
</dbReference>
<dbReference type="SUPFAM" id="SSF82866">
    <property type="entry name" value="Multidrug efflux transporter AcrB transmembrane domain"/>
    <property type="match status" value="2"/>
</dbReference>
<comment type="similarity">
    <text evidence="10">Belongs to the SecD/SecF family. SecF subfamily.</text>
</comment>
<dbReference type="Gene3D" id="3.30.70.3220">
    <property type="match status" value="1"/>
</dbReference>
<evidence type="ECO:0000259" key="12">
    <source>
        <dbReference type="Pfam" id="PF21760"/>
    </source>
</evidence>
<feature type="transmembrane region" description="Helical" evidence="9">
    <location>
        <begin position="562"/>
        <end position="583"/>
    </location>
</feature>
<dbReference type="InterPro" id="IPR055344">
    <property type="entry name" value="SecD_SecF_C_bact"/>
</dbReference>
<dbReference type="AlphaFoldDB" id="A0A4U1CWS5"/>
<feature type="transmembrane region" description="Helical" evidence="9">
    <location>
        <begin position="535"/>
        <end position="556"/>
    </location>
</feature>
<dbReference type="InterPro" id="IPR048631">
    <property type="entry name" value="SecD_1st"/>
</dbReference>
<dbReference type="InterPro" id="IPR022646">
    <property type="entry name" value="SecD/SecF_CS"/>
</dbReference>
<keyword evidence="6 9" id="KW-1133">Transmembrane helix</keyword>
<feature type="transmembrane region" description="Helical" evidence="9">
    <location>
        <begin position="632"/>
        <end position="656"/>
    </location>
</feature>
<dbReference type="HAMAP" id="MF_01463_B">
    <property type="entry name" value="SecD_B"/>
    <property type="match status" value="1"/>
</dbReference>
<keyword evidence="5 9" id="KW-0653">Protein transport</keyword>
<dbReference type="Gene3D" id="1.20.1640.10">
    <property type="entry name" value="Multidrug efflux transporter AcrB transmembrane domain"/>
    <property type="match status" value="2"/>
</dbReference>
<dbReference type="FunFam" id="1.20.1640.10:FF:000004">
    <property type="entry name" value="Protein translocase subunit SecD"/>
    <property type="match status" value="1"/>
</dbReference>
<dbReference type="PANTHER" id="PTHR30081:SF1">
    <property type="entry name" value="PROTEIN TRANSLOCASE SUBUNIT SECD"/>
    <property type="match status" value="1"/>
</dbReference>
<comment type="caution">
    <text evidence="14">The sequence shown here is derived from an EMBL/GenBank/DDBJ whole genome shotgun (WGS) entry which is preliminary data.</text>
</comment>
<feature type="domain" description="SecDF P1 head subdomain" evidence="13">
    <location>
        <begin position="384"/>
        <end position="487"/>
    </location>
</feature>
<feature type="transmembrane region" description="Helical" evidence="9">
    <location>
        <begin position="811"/>
        <end position="832"/>
    </location>
</feature>
<evidence type="ECO:0000259" key="11">
    <source>
        <dbReference type="Pfam" id="PF02355"/>
    </source>
</evidence>
<evidence type="ECO:0000256" key="1">
    <source>
        <dbReference type="ARBA" id="ARBA00004651"/>
    </source>
</evidence>
<feature type="domain" description="Protein export membrane protein SecD/SecF C-terminal" evidence="11">
    <location>
        <begin position="489"/>
        <end position="659"/>
    </location>
</feature>
<keyword evidence="15" id="KW-1185">Reference proteome</keyword>
<dbReference type="GO" id="GO:0043952">
    <property type="term" value="P:protein transport by the Sec complex"/>
    <property type="evidence" value="ECO:0007669"/>
    <property type="project" value="UniProtKB-UniRule"/>
</dbReference>
<feature type="transmembrane region" description="Helical" evidence="9">
    <location>
        <begin position="930"/>
        <end position="948"/>
    </location>
</feature>
<keyword evidence="2 9" id="KW-0813">Transport</keyword>
<comment type="caution">
    <text evidence="9">Lacks conserved residue(s) required for the propagation of feature annotation.</text>
</comment>
<evidence type="ECO:0000256" key="7">
    <source>
        <dbReference type="ARBA" id="ARBA00023010"/>
    </source>
</evidence>
<dbReference type="RefSeq" id="WP_136840964.1">
    <property type="nucleotide sequence ID" value="NZ_SWBR01000002.1"/>
</dbReference>
<dbReference type="GO" id="GO:0015450">
    <property type="term" value="F:protein-transporting ATPase activity"/>
    <property type="evidence" value="ECO:0007669"/>
    <property type="project" value="InterPro"/>
</dbReference>
<feature type="transmembrane region" description="Helical" evidence="9">
    <location>
        <begin position="839"/>
        <end position="860"/>
    </location>
</feature>
<dbReference type="PANTHER" id="PTHR30081">
    <property type="entry name" value="PROTEIN-EXPORT MEMBRANE PROTEIN SEC"/>
    <property type="match status" value="1"/>
</dbReference>
<keyword evidence="7 9" id="KW-0811">Translocation</keyword>
<comment type="similarity">
    <text evidence="9">Belongs to the SecD/SecF family. SecD subfamily.</text>
</comment>
<dbReference type="OrthoDB" id="9805019at2"/>
<dbReference type="HAMAP" id="MF_01464_B">
    <property type="entry name" value="SecF_B"/>
    <property type="match status" value="1"/>
</dbReference>
<evidence type="ECO:0000313" key="15">
    <source>
        <dbReference type="Proteomes" id="UP000309488"/>
    </source>
</evidence>
<evidence type="ECO:0000256" key="10">
    <source>
        <dbReference type="HAMAP-Rule" id="MF_01464"/>
    </source>
</evidence>
<dbReference type="NCBIfam" id="TIGR01129">
    <property type="entry name" value="secD"/>
    <property type="match status" value="1"/>
</dbReference>
<feature type="transmembrane region" description="Helical" evidence="9">
    <location>
        <begin position="604"/>
        <end position="626"/>
    </location>
</feature>
<evidence type="ECO:0000259" key="13">
    <source>
        <dbReference type="Pfam" id="PF22599"/>
    </source>
</evidence>
<dbReference type="GO" id="GO:0065002">
    <property type="term" value="P:intracellular protein transmembrane transport"/>
    <property type="evidence" value="ECO:0007669"/>
    <property type="project" value="UniProtKB-UniRule"/>
</dbReference>
<dbReference type="InterPro" id="IPR054384">
    <property type="entry name" value="SecDF_P1_head"/>
</dbReference>
<comment type="subunit">
    <text evidence="9">Forms a complex with SecF. Part of the essential Sec protein translocation apparatus which comprises SecA, SecYEG and auxiliary proteins SecDF. Other proteins may also be involved.</text>
</comment>
<dbReference type="PRINTS" id="PR01755">
    <property type="entry name" value="SECFTRNLCASE"/>
</dbReference>
<dbReference type="NCBIfam" id="TIGR00966">
    <property type="entry name" value="transloc_SecF"/>
    <property type="match status" value="1"/>
</dbReference>
<feature type="domain" description="Protein export membrane protein SecD/SecF C-terminal" evidence="11">
    <location>
        <begin position="790"/>
        <end position="982"/>
    </location>
</feature>
<evidence type="ECO:0000256" key="3">
    <source>
        <dbReference type="ARBA" id="ARBA00022475"/>
    </source>
</evidence>
<feature type="transmembrane region" description="Helical" evidence="9">
    <location>
        <begin position="509"/>
        <end position="528"/>
    </location>
</feature>
<keyword evidence="8 9" id="KW-0472">Membrane</keyword>
<dbReference type="Pfam" id="PF02355">
    <property type="entry name" value="SecD_SecF_C"/>
    <property type="match status" value="2"/>
</dbReference>
<gene>
    <name evidence="10" type="primary">secF</name>
    <name evidence="9" type="synonym">secD</name>
    <name evidence="14" type="ORF">FA048_11505</name>
</gene>
<dbReference type="Pfam" id="PF22599">
    <property type="entry name" value="SecDF_P1_head"/>
    <property type="match status" value="1"/>
</dbReference>
<feature type="transmembrane region" description="Helical" evidence="9">
    <location>
        <begin position="954"/>
        <end position="978"/>
    </location>
</feature>
<dbReference type="Pfam" id="PF07549">
    <property type="entry name" value="Sec_GG"/>
    <property type="match status" value="2"/>
</dbReference>
<dbReference type="EMBL" id="SWBR01000002">
    <property type="protein sequence ID" value="TKC10789.1"/>
    <property type="molecule type" value="Genomic_DNA"/>
</dbReference>
<dbReference type="NCBIfam" id="NF009585">
    <property type="entry name" value="PRK13024.1-5"/>
    <property type="match status" value="1"/>
</dbReference>
<protein>
    <recommendedName>
        <fullName evidence="9 10">Multifunctional fusion protein</fullName>
    </recommendedName>
    <domain>
        <recommendedName>
            <fullName evidence="9">Protein translocase subunit SecD</fullName>
        </recommendedName>
    </domain>
    <domain>
        <recommendedName>
            <fullName evidence="10">Protein-export membrane protein SecF</fullName>
        </recommendedName>
    </domain>
</protein>
<dbReference type="InterPro" id="IPR005665">
    <property type="entry name" value="SecF_bac"/>
</dbReference>
<feature type="transmembrane region" description="Helical" evidence="9">
    <location>
        <begin position="690"/>
        <end position="708"/>
    </location>
</feature>
<dbReference type="GO" id="GO:0005886">
    <property type="term" value="C:plasma membrane"/>
    <property type="evidence" value="ECO:0007669"/>
    <property type="project" value="UniProtKB-SubCell"/>
</dbReference>
<evidence type="ECO:0000256" key="9">
    <source>
        <dbReference type="HAMAP-Rule" id="MF_01463"/>
    </source>
</evidence>
<evidence type="ECO:0000256" key="4">
    <source>
        <dbReference type="ARBA" id="ARBA00022692"/>
    </source>
</evidence>
<keyword evidence="4 9" id="KW-0812">Transmembrane</keyword>
<dbReference type="Gene3D" id="3.30.1360.200">
    <property type="match status" value="1"/>
</dbReference>
<organism evidence="14 15">
    <name type="scientific">Pedobacter polaris</name>
    <dbReference type="NCBI Taxonomy" id="2571273"/>
    <lineage>
        <taxon>Bacteria</taxon>
        <taxon>Pseudomonadati</taxon>
        <taxon>Bacteroidota</taxon>
        <taxon>Sphingobacteriia</taxon>
        <taxon>Sphingobacteriales</taxon>
        <taxon>Sphingobacteriaceae</taxon>
        <taxon>Pedobacter</taxon>
    </lineage>
</organism>
<evidence type="ECO:0000313" key="14">
    <source>
        <dbReference type="EMBL" id="TKC10789.1"/>
    </source>
</evidence>
<feature type="transmembrane region" description="Helical" evidence="9">
    <location>
        <begin position="875"/>
        <end position="894"/>
    </location>
</feature>
<dbReference type="NCBIfam" id="TIGR00916">
    <property type="entry name" value="2A0604s01"/>
    <property type="match status" value="1"/>
</dbReference>